<reference evidence="2 3" key="1">
    <citation type="journal article" date="2011" name="BMC Genomics">
        <title>Comparative genome analysis and genome-guided physiological analysis of Roseobacter litoralis.</title>
        <authorList>
            <person name="Kalhoefer D."/>
            <person name="Thole S."/>
            <person name="Voget S."/>
            <person name="Lehmann R."/>
            <person name="Liesegang H."/>
            <person name="Wollher A."/>
            <person name="Daniel R."/>
            <person name="Simon M."/>
            <person name="Brinkhoff T."/>
        </authorList>
    </citation>
    <scope>NUCLEOTIDE SEQUENCE [LARGE SCALE GENOMIC DNA]</scope>
    <source>
        <strain evidence="3">ATCC 49566 / DSM 6996 / JCM 21268 / NBRC 15278 / OCh 149</strain>
    </source>
</reference>
<proteinExistence type="predicted"/>
<dbReference type="RefSeq" id="WP_013962472.1">
    <property type="nucleotide sequence ID" value="NC_015730.1"/>
</dbReference>
<dbReference type="KEGG" id="rli:RLO149_c025830"/>
<dbReference type="STRING" id="391595.RLO149_c025830"/>
<evidence type="ECO:0000313" key="2">
    <source>
        <dbReference type="EMBL" id="AEI94551.1"/>
    </source>
</evidence>
<dbReference type="EMBL" id="CP002623">
    <property type="protein sequence ID" value="AEI94551.1"/>
    <property type="molecule type" value="Genomic_DNA"/>
</dbReference>
<dbReference type="eggNOG" id="ENOG502ZYXS">
    <property type="taxonomic scope" value="Bacteria"/>
</dbReference>
<dbReference type="HOGENOM" id="CLU_178481_1_1_5"/>
<dbReference type="OrthoDB" id="8244198at2"/>
<evidence type="ECO:0000259" key="1">
    <source>
        <dbReference type="Pfam" id="PF06568"/>
    </source>
</evidence>
<protein>
    <recommendedName>
        <fullName evidence="1">YjiS-like domain-containing protein</fullName>
    </recommendedName>
</protein>
<organism evidence="2 3">
    <name type="scientific">Roseobacter litoralis (strain ATCC 49566 / DSM 6996 / JCM 21268 / NBRC 15278 / OCh 149)</name>
    <dbReference type="NCBI Taxonomy" id="391595"/>
    <lineage>
        <taxon>Bacteria</taxon>
        <taxon>Pseudomonadati</taxon>
        <taxon>Pseudomonadota</taxon>
        <taxon>Alphaproteobacteria</taxon>
        <taxon>Rhodobacterales</taxon>
        <taxon>Roseobacteraceae</taxon>
        <taxon>Roseobacter</taxon>
    </lineage>
</organism>
<gene>
    <name evidence="2" type="ordered locus">RLO149_c025830</name>
</gene>
<dbReference type="InterPro" id="IPR009506">
    <property type="entry name" value="YjiS-like"/>
</dbReference>
<dbReference type="Pfam" id="PF06568">
    <property type="entry name" value="YjiS-like"/>
    <property type="match status" value="1"/>
</dbReference>
<dbReference type="AlphaFoldDB" id="F7ZDE9"/>
<dbReference type="Proteomes" id="UP000001353">
    <property type="component" value="Chromosome"/>
</dbReference>
<feature type="domain" description="YjiS-like" evidence="1">
    <location>
        <begin position="32"/>
        <end position="60"/>
    </location>
</feature>
<evidence type="ECO:0000313" key="3">
    <source>
        <dbReference type="Proteomes" id="UP000001353"/>
    </source>
</evidence>
<name>F7ZDE9_ROSLO</name>
<accession>F7ZDE9</accession>
<keyword evidence="3" id="KW-1185">Reference proteome</keyword>
<sequence>MTYYNDIKSPSALERLLARVAHGLEQTAVTHARYRIYRNSLNELRALSDRELEDLGLSRYALKDIAMQAATKQMAHRAY</sequence>